<dbReference type="Pfam" id="PF13411">
    <property type="entry name" value="MerR_1"/>
    <property type="match status" value="1"/>
</dbReference>
<dbReference type="SMART" id="SM00422">
    <property type="entry name" value="HTH_MERR"/>
    <property type="match status" value="1"/>
</dbReference>
<keyword evidence="1" id="KW-0805">Transcription regulation</keyword>
<dbReference type="PANTHER" id="PTHR30204:SF90">
    <property type="entry name" value="HTH-TYPE TRANSCRIPTIONAL ACTIVATOR MTA"/>
    <property type="match status" value="1"/>
</dbReference>
<evidence type="ECO:0000256" key="3">
    <source>
        <dbReference type="ARBA" id="ARBA00023159"/>
    </source>
</evidence>
<dbReference type="Gene3D" id="1.10.490.50">
    <property type="entry name" value="Antibiotic binding domain of TipA-like multidrug resistance regulators"/>
    <property type="match status" value="1"/>
</dbReference>
<keyword evidence="7" id="KW-1185">Reference proteome</keyword>
<dbReference type="GO" id="GO:0003677">
    <property type="term" value="F:DNA binding"/>
    <property type="evidence" value="ECO:0007669"/>
    <property type="project" value="UniProtKB-KW"/>
</dbReference>
<name>A0A0A6X0J2_ACTUT</name>
<proteinExistence type="predicted"/>
<dbReference type="InterPro" id="IPR036244">
    <property type="entry name" value="TipA-like_antibiotic-bd"/>
</dbReference>
<gene>
    <name evidence="6" type="ORF">MB27_33865</name>
</gene>
<dbReference type="PRINTS" id="PR00040">
    <property type="entry name" value="HTHMERR"/>
</dbReference>
<sequence length="252" mass="28657">MAWSITEVARMAGVTSRTLRHYDAIGLLAPAYVGINGYRYYEQPQLLRLQQVLLLRELGLSLETIAEVLTGQRDRVDALRGHQEWLRAEQQRLARLAATVARTIEHLQEGTVMTASEMFDGFSRRRAETEEALAARYGDGVREHFAAAGERTKGWTRQDYLDAQKEGERLDARVLQLLRCGVAPETPEALDVIADHHRAVARHWSPDKVSYAGLGQLYLDDPQYRARYDAQDPALARYYRDAITAYAEQRLN</sequence>
<dbReference type="InterPro" id="IPR047057">
    <property type="entry name" value="MerR_fam"/>
</dbReference>
<comment type="caution">
    <text evidence="6">The sequence shown here is derived from an EMBL/GenBank/DDBJ whole genome shotgun (WGS) entry which is preliminary data.</text>
</comment>
<feature type="domain" description="HTH merR-type" evidence="5">
    <location>
        <begin position="2"/>
        <end position="71"/>
    </location>
</feature>
<dbReference type="SUPFAM" id="SSF46955">
    <property type="entry name" value="Putative DNA-binding domain"/>
    <property type="match status" value="1"/>
</dbReference>
<dbReference type="Pfam" id="PF07739">
    <property type="entry name" value="TipAS"/>
    <property type="match status" value="1"/>
</dbReference>
<dbReference type="PANTHER" id="PTHR30204">
    <property type="entry name" value="REDOX-CYCLING DRUG-SENSING TRANSCRIPTIONAL ACTIVATOR SOXR"/>
    <property type="match status" value="1"/>
</dbReference>
<dbReference type="Proteomes" id="UP000054537">
    <property type="component" value="Unassembled WGS sequence"/>
</dbReference>
<dbReference type="Gene3D" id="1.10.1660.10">
    <property type="match status" value="1"/>
</dbReference>
<dbReference type="InterPro" id="IPR012925">
    <property type="entry name" value="TipAS_dom"/>
</dbReference>
<dbReference type="OrthoDB" id="9809391at2"/>
<dbReference type="AlphaFoldDB" id="A0A0A6X0J2"/>
<dbReference type="STRING" id="1869.MB27_33865"/>
<evidence type="ECO:0000313" key="6">
    <source>
        <dbReference type="EMBL" id="KHD73537.1"/>
    </source>
</evidence>
<evidence type="ECO:0000256" key="2">
    <source>
        <dbReference type="ARBA" id="ARBA00023125"/>
    </source>
</evidence>
<organism evidence="6 7">
    <name type="scientific">Actinoplanes utahensis</name>
    <dbReference type="NCBI Taxonomy" id="1869"/>
    <lineage>
        <taxon>Bacteria</taxon>
        <taxon>Bacillati</taxon>
        <taxon>Actinomycetota</taxon>
        <taxon>Actinomycetes</taxon>
        <taxon>Micromonosporales</taxon>
        <taxon>Micromonosporaceae</taxon>
        <taxon>Actinoplanes</taxon>
    </lineage>
</organism>
<dbReference type="RefSeq" id="WP_043531645.1">
    <property type="nucleotide sequence ID" value="NZ_BOMZ01000093.1"/>
</dbReference>
<dbReference type="SUPFAM" id="SSF89082">
    <property type="entry name" value="Antibiotic binding domain of TipA-like multidrug resistance regulators"/>
    <property type="match status" value="1"/>
</dbReference>
<evidence type="ECO:0000259" key="5">
    <source>
        <dbReference type="PROSITE" id="PS50937"/>
    </source>
</evidence>
<evidence type="ECO:0000313" key="7">
    <source>
        <dbReference type="Proteomes" id="UP000054537"/>
    </source>
</evidence>
<keyword evidence="3" id="KW-0010">Activator</keyword>
<protein>
    <submittedName>
        <fullName evidence="6">MerR family transcriptional regulator</fullName>
    </submittedName>
</protein>
<dbReference type="InterPro" id="IPR009061">
    <property type="entry name" value="DNA-bd_dom_put_sf"/>
</dbReference>
<dbReference type="GO" id="GO:0003700">
    <property type="term" value="F:DNA-binding transcription factor activity"/>
    <property type="evidence" value="ECO:0007669"/>
    <property type="project" value="InterPro"/>
</dbReference>
<dbReference type="EMBL" id="JRTT01000130">
    <property type="protein sequence ID" value="KHD73537.1"/>
    <property type="molecule type" value="Genomic_DNA"/>
</dbReference>
<accession>A0A0A6X0J2</accession>
<dbReference type="InterPro" id="IPR000551">
    <property type="entry name" value="MerR-type_HTH_dom"/>
</dbReference>
<keyword evidence="2" id="KW-0238">DNA-binding</keyword>
<reference evidence="6 7" key="1">
    <citation type="submission" date="2014-10" db="EMBL/GenBank/DDBJ databases">
        <title>Draft genome sequence of Actinoplanes utahensis NRRL 12052.</title>
        <authorList>
            <person name="Velasco-Bucheli B."/>
            <person name="del Cerro C."/>
            <person name="Hormigo D."/>
            <person name="Garcia J.L."/>
            <person name="Acebal C."/>
            <person name="Arroyo M."/>
            <person name="de la Mata I."/>
        </authorList>
    </citation>
    <scope>NUCLEOTIDE SEQUENCE [LARGE SCALE GENOMIC DNA]</scope>
    <source>
        <strain evidence="6 7">NRRL 12052</strain>
    </source>
</reference>
<dbReference type="eggNOG" id="COG0789">
    <property type="taxonomic scope" value="Bacteria"/>
</dbReference>
<evidence type="ECO:0000256" key="1">
    <source>
        <dbReference type="ARBA" id="ARBA00023015"/>
    </source>
</evidence>
<keyword evidence="4" id="KW-0804">Transcription</keyword>
<dbReference type="PROSITE" id="PS50937">
    <property type="entry name" value="HTH_MERR_2"/>
    <property type="match status" value="1"/>
</dbReference>
<evidence type="ECO:0000256" key="4">
    <source>
        <dbReference type="ARBA" id="ARBA00023163"/>
    </source>
</evidence>